<evidence type="ECO:0000256" key="1">
    <source>
        <dbReference type="ARBA" id="ARBA00004651"/>
    </source>
</evidence>
<dbReference type="Gene3D" id="1.20.1640.10">
    <property type="entry name" value="Multidrug efflux transporter AcrB transmembrane domain"/>
    <property type="match status" value="2"/>
</dbReference>
<evidence type="ECO:0000256" key="3">
    <source>
        <dbReference type="ARBA" id="ARBA00022475"/>
    </source>
</evidence>
<evidence type="ECO:0000256" key="7">
    <source>
        <dbReference type="SAM" id="MobiDB-lite"/>
    </source>
</evidence>
<sequence length="1000" mass="109454">MRHSPLTIHFLNHTDNAVGERFGNRGILIMEDRENNMNKFFKKYIGVVIAWIVVAIAAIFLIPNSFDLVASHGQTKLPKTAVSQVAKTIKNHWGPQENNTRQVLVVFSNGKTKLNDIQRNQINNTLVTLDGKRDQYDIKNMIKPAVNSSTPAANTPQASAAGQSSAQTTAANQSSVPATGQSSAVGASSGQDTSIEGNDPNTSAQLNSKDGTTMIAQLNVGNRDSVRSMDQKLKAAVRTASVKTYITSPESLNADAQSATKSAVLKTAIIAIIVIFLVLIVLFRSLLIPIVSLLSSGIAYLISLAIVLNLVARYDFPFSSFTQILMLVLTLALGTDFSILMINEFKQQLRQDKDQLEATLAARKNAGKTILVAGLTLIVLFSLLGFANFSVYESLIGVAISMLVLMLVLFTFMPFFLFFMGEQLFWPSSNLEAHNYSRSWGFLSKQSAGHPLIALLIAIVVATPFVLLNQNHVNFNGADEIYQKYDSKVGYNTINKHYANGQNAPISIYIKAKDGLRNQADLQQLEMVTRQLREEKGIHSVNSATEPHGEPLKQLYVNQQLDTLTADNDAVSNGLKDTSKRLKSTTIDTSPLDTITGNSQSISGMLSTIQTNFNNSGVFATPAQMVNELQAQLRSEHRRRLTAIQRTVVTEALSRALNDQQQQTQMNSALSGLGMQTDSIKSTVDSYKSELQSVQNQVRGYASSVDSLNNSLNSSNDFLKALAKSSVGDTIYVPDNIINAPYFKTMIDAYMSTNEKSTRIDVVLDATPGSKKSLAMVQSLQNQVSYDLKGTVLDSATVAVGGYNAEQADTQQVARASFKKVAILLGVVAAVILMIVSESILQPIYLMGMLGVTYLMSLGFTKWFSGQFMGEKWLTWQTPFLTFMMLLALGVDYSIYLLMKYKQTTGKTKSAERMINASILIGTVIIFAVVVIGISFASLIPSGVLTLIQVAIAVIFGLIIFGIVVPALMPGLMRLTYEGFHFKELRFKHRQNASQENQQK</sequence>
<organism evidence="10 11">
    <name type="scientific">Lentilactobacillus parafarraginis</name>
    <dbReference type="NCBI Taxonomy" id="390842"/>
    <lineage>
        <taxon>Bacteria</taxon>
        <taxon>Bacillati</taxon>
        <taxon>Bacillota</taxon>
        <taxon>Bacilli</taxon>
        <taxon>Lactobacillales</taxon>
        <taxon>Lactobacillaceae</taxon>
        <taxon>Lentilactobacillus</taxon>
    </lineage>
</organism>
<proteinExistence type="inferred from homology"/>
<evidence type="ECO:0000313" key="11">
    <source>
        <dbReference type="Proteomes" id="UP000305100"/>
    </source>
</evidence>
<reference evidence="10 11" key="1">
    <citation type="submission" date="2019-05" db="EMBL/GenBank/DDBJ databases">
        <title>The metagenome of a microbial culture collection derived from dairy environment covers the genomic content of the human microbiome.</title>
        <authorList>
            <person name="Roder T."/>
            <person name="Wuthrich D."/>
            <person name="Sattari Z."/>
            <person name="Von Ah U."/>
            <person name="Bar C."/>
            <person name="Ronchi F."/>
            <person name="Macpherson A.J."/>
            <person name="Ganal-Vonarburg S.C."/>
            <person name="Bruggmann R."/>
            <person name="Vergeres G."/>
        </authorList>
    </citation>
    <scope>NUCLEOTIDE SEQUENCE [LARGE SCALE GENOMIC DNA]</scope>
    <source>
        <strain evidence="10 11">FAM 1079</strain>
    </source>
</reference>
<evidence type="ECO:0000256" key="2">
    <source>
        <dbReference type="ARBA" id="ARBA00010157"/>
    </source>
</evidence>
<feature type="transmembrane region" description="Helical" evidence="8">
    <location>
        <begin position="448"/>
        <end position="468"/>
    </location>
</feature>
<comment type="subcellular location">
    <subcellularLocation>
        <location evidence="1">Cell membrane</location>
        <topology evidence="1">Multi-pass membrane protein</topology>
    </subcellularLocation>
</comment>
<dbReference type="InterPro" id="IPR000731">
    <property type="entry name" value="SSD"/>
</dbReference>
<feature type="compositionally biased region" description="Polar residues" evidence="7">
    <location>
        <begin position="146"/>
        <end position="156"/>
    </location>
</feature>
<evidence type="ECO:0000259" key="9">
    <source>
        <dbReference type="PROSITE" id="PS50156"/>
    </source>
</evidence>
<gene>
    <name evidence="10" type="ORF">FEZ41_05355</name>
</gene>
<dbReference type="Pfam" id="PF03176">
    <property type="entry name" value="MMPL"/>
    <property type="match status" value="2"/>
</dbReference>
<dbReference type="AlphaFoldDB" id="A0A5R9CWD4"/>
<dbReference type="OrthoDB" id="9782006at2"/>
<dbReference type="Proteomes" id="UP000305100">
    <property type="component" value="Unassembled WGS sequence"/>
</dbReference>
<keyword evidence="5 8" id="KW-1133">Transmembrane helix</keyword>
<dbReference type="EMBL" id="VBSX01000009">
    <property type="protein sequence ID" value="TLQ19864.1"/>
    <property type="molecule type" value="Genomic_DNA"/>
</dbReference>
<feature type="compositionally biased region" description="Polar residues" evidence="7">
    <location>
        <begin position="192"/>
        <end position="208"/>
    </location>
</feature>
<feature type="transmembrane region" description="Helical" evidence="8">
    <location>
        <begin position="919"/>
        <end position="940"/>
    </location>
</feature>
<feature type="transmembrane region" description="Helical" evidence="8">
    <location>
        <begin position="370"/>
        <end position="389"/>
    </location>
</feature>
<dbReference type="SUPFAM" id="SSF82866">
    <property type="entry name" value="Multidrug efflux transporter AcrB transmembrane domain"/>
    <property type="match status" value="2"/>
</dbReference>
<dbReference type="PROSITE" id="PS50156">
    <property type="entry name" value="SSD"/>
    <property type="match status" value="1"/>
</dbReference>
<evidence type="ECO:0000256" key="6">
    <source>
        <dbReference type="ARBA" id="ARBA00023136"/>
    </source>
</evidence>
<feature type="transmembrane region" description="Helical" evidence="8">
    <location>
        <begin position="324"/>
        <end position="343"/>
    </location>
</feature>
<dbReference type="InterPro" id="IPR004869">
    <property type="entry name" value="MMPL_dom"/>
</dbReference>
<keyword evidence="4 8" id="KW-0812">Transmembrane</keyword>
<feature type="transmembrane region" description="Helical" evidence="8">
    <location>
        <begin position="395"/>
        <end position="419"/>
    </location>
</feature>
<feature type="domain" description="SSD" evidence="9">
    <location>
        <begin position="853"/>
        <end position="971"/>
    </location>
</feature>
<dbReference type="PANTHER" id="PTHR33406">
    <property type="entry name" value="MEMBRANE PROTEIN MJ1562-RELATED"/>
    <property type="match status" value="1"/>
</dbReference>
<comment type="caution">
    <text evidence="10">The sequence shown here is derived from an EMBL/GenBank/DDBJ whole genome shotgun (WGS) entry which is preliminary data.</text>
</comment>
<evidence type="ECO:0000256" key="4">
    <source>
        <dbReference type="ARBA" id="ARBA00022692"/>
    </source>
</evidence>
<accession>A0A5R9CWD4</accession>
<comment type="similarity">
    <text evidence="2">Belongs to the resistance-nodulation-cell division (RND) (TC 2.A.6) family. MmpL subfamily.</text>
</comment>
<feature type="region of interest" description="Disordered" evidence="7">
    <location>
        <begin position="146"/>
        <end position="208"/>
    </location>
</feature>
<name>A0A5R9CWD4_9LACO</name>
<feature type="compositionally biased region" description="Low complexity" evidence="7">
    <location>
        <begin position="157"/>
        <end position="191"/>
    </location>
</feature>
<keyword evidence="3" id="KW-1003">Cell membrane</keyword>
<evidence type="ECO:0000256" key="8">
    <source>
        <dbReference type="SAM" id="Phobius"/>
    </source>
</evidence>
<feature type="transmembrane region" description="Helical" evidence="8">
    <location>
        <begin position="821"/>
        <end position="837"/>
    </location>
</feature>
<keyword evidence="6 8" id="KW-0472">Membrane</keyword>
<protein>
    <submittedName>
        <fullName evidence="10">MMPL family transporter</fullName>
    </submittedName>
</protein>
<evidence type="ECO:0000256" key="5">
    <source>
        <dbReference type="ARBA" id="ARBA00022989"/>
    </source>
</evidence>
<feature type="transmembrane region" description="Helical" evidence="8">
    <location>
        <begin position="290"/>
        <end position="312"/>
    </location>
</feature>
<evidence type="ECO:0000313" key="10">
    <source>
        <dbReference type="EMBL" id="TLQ19864.1"/>
    </source>
</evidence>
<dbReference type="PANTHER" id="PTHR33406:SF6">
    <property type="entry name" value="MEMBRANE PROTEIN YDGH-RELATED"/>
    <property type="match status" value="1"/>
</dbReference>
<feature type="transmembrane region" description="Helical" evidence="8">
    <location>
        <begin position="44"/>
        <end position="62"/>
    </location>
</feature>
<feature type="transmembrane region" description="Helical" evidence="8">
    <location>
        <begin position="263"/>
        <end position="283"/>
    </location>
</feature>
<feature type="transmembrane region" description="Helical" evidence="8">
    <location>
        <begin position="946"/>
        <end position="968"/>
    </location>
</feature>
<dbReference type="InterPro" id="IPR050545">
    <property type="entry name" value="Mycobact_MmpL"/>
</dbReference>
<feature type="transmembrane region" description="Helical" evidence="8">
    <location>
        <begin position="876"/>
        <end position="898"/>
    </location>
</feature>
<dbReference type="GO" id="GO:0005886">
    <property type="term" value="C:plasma membrane"/>
    <property type="evidence" value="ECO:0007669"/>
    <property type="project" value="UniProtKB-SubCell"/>
</dbReference>